<dbReference type="InterPro" id="IPR029063">
    <property type="entry name" value="SAM-dependent_MTases_sf"/>
</dbReference>
<comment type="caution">
    <text evidence="7">The sequence shown here is derived from an EMBL/GenBank/DDBJ whole genome shotgun (WGS) entry which is preliminary data.</text>
</comment>
<dbReference type="InterPro" id="IPR004556">
    <property type="entry name" value="HemK-like"/>
</dbReference>
<keyword evidence="2 7" id="KW-0489">Methyltransferase</keyword>
<evidence type="ECO:0000313" key="8">
    <source>
        <dbReference type="Proteomes" id="UP000556084"/>
    </source>
</evidence>
<feature type="domain" description="Methyltransferase small" evidence="6">
    <location>
        <begin position="101"/>
        <end position="184"/>
    </location>
</feature>
<reference evidence="7 8" key="1">
    <citation type="submission" date="2020-08" db="EMBL/GenBank/DDBJ databases">
        <title>Genomic Encyclopedia of Type Strains, Phase III (KMG-III): the genomes of soil and plant-associated and newly described type strains.</title>
        <authorList>
            <person name="Whitman W."/>
        </authorList>
    </citation>
    <scope>NUCLEOTIDE SEQUENCE [LARGE SCALE GENOMIC DNA]</scope>
    <source>
        <strain evidence="7 8">CECT 3266</strain>
    </source>
</reference>
<dbReference type="NCBIfam" id="TIGR00536">
    <property type="entry name" value="hemK_fam"/>
    <property type="match status" value="1"/>
</dbReference>
<evidence type="ECO:0000313" key="7">
    <source>
        <dbReference type="EMBL" id="MBB4892038.1"/>
    </source>
</evidence>
<dbReference type="EMBL" id="JACHJH010000001">
    <property type="protein sequence ID" value="MBB4892038.1"/>
    <property type="molecule type" value="Genomic_DNA"/>
</dbReference>
<dbReference type="GO" id="GO:0102559">
    <property type="term" value="F:peptide chain release factor N(5)-glutamine methyltransferase activity"/>
    <property type="evidence" value="ECO:0007669"/>
    <property type="project" value="UniProtKB-EC"/>
</dbReference>
<dbReference type="PANTHER" id="PTHR18895:SF74">
    <property type="entry name" value="MTRF1L RELEASE FACTOR GLUTAMINE METHYLTRANSFERASE"/>
    <property type="match status" value="1"/>
</dbReference>
<dbReference type="Proteomes" id="UP000556084">
    <property type="component" value="Unassembled WGS sequence"/>
</dbReference>
<dbReference type="RefSeq" id="WP_184346518.1">
    <property type="nucleotide sequence ID" value="NZ_JACHJH010000001.1"/>
</dbReference>
<dbReference type="SUPFAM" id="SSF53335">
    <property type="entry name" value="S-adenosyl-L-methionine-dependent methyltransferases"/>
    <property type="match status" value="1"/>
</dbReference>
<dbReference type="InterPro" id="IPR050320">
    <property type="entry name" value="N5-glutamine_MTase"/>
</dbReference>
<keyword evidence="3 7" id="KW-0808">Transferase</keyword>
<gene>
    <name evidence="7" type="ORF">FHS39_001038</name>
</gene>
<dbReference type="InterPro" id="IPR007848">
    <property type="entry name" value="Small_mtfrase_dom"/>
</dbReference>
<dbReference type="GO" id="GO:0032259">
    <property type="term" value="P:methylation"/>
    <property type="evidence" value="ECO:0007669"/>
    <property type="project" value="UniProtKB-KW"/>
</dbReference>
<dbReference type="Gene3D" id="3.40.50.150">
    <property type="entry name" value="Vaccinia Virus protein VP39"/>
    <property type="match status" value="1"/>
</dbReference>
<accession>A0A7W7PK53</accession>
<dbReference type="AlphaFoldDB" id="A0A7W7PK53"/>
<evidence type="ECO:0000256" key="5">
    <source>
        <dbReference type="ARBA" id="ARBA00048391"/>
    </source>
</evidence>
<evidence type="ECO:0000259" key="6">
    <source>
        <dbReference type="Pfam" id="PF05175"/>
    </source>
</evidence>
<dbReference type="PANTHER" id="PTHR18895">
    <property type="entry name" value="HEMK METHYLTRANSFERASE"/>
    <property type="match status" value="1"/>
</dbReference>
<protein>
    <recommendedName>
        <fullName evidence="1">peptide chain release factor N(5)-glutamine methyltransferase</fullName>
        <ecNumber evidence="1">2.1.1.297</ecNumber>
    </recommendedName>
</protein>
<organism evidence="7 8">
    <name type="scientific">Streptomyces olivoverticillatus</name>
    <dbReference type="NCBI Taxonomy" id="66427"/>
    <lineage>
        <taxon>Bacteria</taxon>
        <taxon>Bacillati</taxon>
        <taxon>Actinomycetota</taxon>
        <taxon>Actinomycetes</taxon>
        <taxon>Kitasatosporales</taxon>
        <taxon>Streptomycetaceae</taxon>
        <taxon>Streptomyces</taxon>
    </lineage>
</organism>
<dbReference type="NCBIfam" id="TIGR03704">
    <property type="entry name" value="PrmC_rel_meth"/>
    <property type="match status" value="1"/>
</dbReference>
<proteinExistence type="predicted"/>
<dbReference type="InterPro" id="IPR022446">
    <property type="entry name" value="MeTrfrase_put"/>
</dbReference>
<keyword evidence="4" id="KW-0949">S-adenosyl-L-methionine</keyword>
<dbReference type="EC" id="2.1.1.297" evidence="1"/>
<comment type="catalytic activity">
    <reaction evidence="5">
        <text>L-glutaminyl-[peptide chain release factor] + S-adenosyl-L-methionine = N(5)-methyl-L-glutaminyl-[peptide chain release factor] + S-adenosyl-L-homocysteine + H(+)</text>
        <dbReference type="Rhea" id="RHEA:42896"/>
        <dbReference type="Rhea" id="RHEA-COMP:10271"/>
        <dbReference type="Rhea" id="RHEA-COMP:10272"/>
        <dbReference type="ChEBI" id="CHEBI:15378"/>
        <dbReference type="ChEBI" id="CHEBI:30011"/>
        <dbReference type="ChEBI" id="CHEBI:57856"/>
        <dbReference type="ChEBI" id="CHEBI:59789"/>
        <dbReference type="ChEBI" id="CHEBI:61891"/>
        <dbReference type="EC" id="2.1.1.297"/>
    </reaction>
</comment>
<sequence length="274" mass="28510">MSIPSLLSAHSSASLSDLSEPSIVTRLRSAGCVFAEDEARLLLSAAPTPSALADMVERRIAGLPLEHVVGWAEFCGLRIEVDAGVFVPRPRTEFLVAQATALAARPRPVVVDLCCGSGALGAALAAALGGIELHAADIDPAAVRCARRNVTSAAGRVYEGDLYAPLPPSLRGCVDILLANAPYVPSEHIGLLPPEARDHEPRAALDGGTDGLDVQRRVTSAAAQWLAPGGHLLMETSERQAPHTAEAFTHGGLTVHLATCDDLGATVIIGTRPH</sequence>
<evidence type="ECO:0000256" key="2">
    <source>
        <dbReference type="ARBA" id="ARBA00022603"/>
    </source>
</evidence>
<keyword evidence="8" id="KW-1185">Reference proteome</keyword>
<name>A0A7W7PK53_9ACTN</name>
<evidence type="ECO:0000256" key="3">
    <source>
        <dbReference type="ARBA" id="ARBA00022679"/>
    </source>
</evidence>
<evidence type="ECO:0000256" key="4">
    <source>
        <dbReference type="ARBA" id="ARBA00022691"/>
    </source>
</evidence>
<evidence type="ECO:0000256" key="1">
    <source>
        <dbReference type="ARBA" id="ARBA00012771"/>
    </source>
</evidence>
<dbReference type="Pfam" id="PF05175">
    <property type="entry name" value="MTS"/>
    <property type="match status" value="1"/>
</dbReference>